<dbReference type="Gene3D" id="3.40.50.150">
    <property type="entry name" value="Vaccinia Virus protein VP39"/>
    <property type="match status" value="1"/>
</dbReference>
<keyword evidence="2 3" id="KW-0949">S-adenosyl-L-methionine</keyword>
<feature type="domain" description="Methyltransferase" evidence="5">
    <location>
        <begin position="90"/>
        <end position="186"/>
    </location>
</feature>
<feature type="binding site" evidence="3 4">
    <location>
        <begin position="117"/>
        <end position="118"/>
    </location>
    <ligand>
        <name>S-adenosyl-L-methionine</name>
        <dbReference type="ChEBI" id="CHEBI:59789"/>
    </ligand>
</feature>
<dbReference type="GO" id="GO:0002098">
    <property type="term" value="P:tRNA wobble uridine modification"/>
    <property type="evidence" value="ECO:0007669"/>
    <property type="project" value="InterPro"/>
</dbReference>
<feature type="binding site" evidence="3 4">
    <location>
        <begin position="145"/>
        <end position="146"/>
    </location>
    <ligand>
        <name>S-adenosyl-L-methionine</name>
        <dbReference type="ChEBI" id="CHEBI:59789"/>
    </ligand>
</feature>
<evidence type="ECO:0000259" key="5">
    <source>
        <dbReference type="Pfam" id="PF13649"/>
    </source>
</evidence>
<accession>A4BK39</accession>
<dbReference type="PIRSF" id="PIRSF006325">
    <property type="entry name" value="MeTrfase_bac"/>
    <property type="match status" value="1"/>
</dbReference>
<feature type="binding site" evidence="3 4">
    <location>
        <begin position="92"/>
        <end position="94"/>
    </location>
    <ligand>
        <name>S-adenosyl-L-methionine</name>
        <dbReference type="ChEBI" id="CHEBI:59789"/>
    </ligand>
</feature>
<comment type="caution">
    <text evidence="6">The sequence shown here is derived from an EMBL/GenBank/DDBJ whole genome shotgun (WGS) entry which is preliminary data.</text>
</comment>
<dbReference type="Pfam" id="PF13649">
    <property type="entry name" value="Methyltransf_25"/>
    <property type="match status" value="1"/>
</dbReference>
<evidence type="ECO:0000256" key="1">
    <source>
        <dbReference type="ARBA" id="ARBA00022679"/>
    </source>
</evidence>
<comment type="similarity">
    <text evidence="3">Belongs to the class I-like SAM-binding methyltransferase superfamily. Cx-SAM synthase family.</text>
</comment>
<comment type="function">
    <text evidence="3">Catalyzes the conversion of S-adenosyl-L-methionine (SAM) to carboxy-S-adenosyl-L-methionine (Cx-SAM).</text>
</comment>
<feature type="binding site" evidence="3 4">
    <location>
        <position position="160"/>
    </location>
    <ligand>
        <name>S-adenosyl-L-methionine</name>
        <dbReference type="ChEBI" id="CHEBI:59789"/>
    </ligand>
</feature>
<dbReference type="InterPro" id="IPR029063">
    <property type="entry name" value="SAM-dependent_MTases_sf"/>
</dbReference>
<dbReference type="CDD" id="cd02440">
    <property type="entry name" value="AdoMet_MTases"/>
    <property type="match status" value="1"/>
</dbReference>
<dbReference type="GO" id="GO:0016743">
    <property type="term" value="F:carboxyl- or carbamoyltransferase activity"/>
    <property type="evidence" value="ECO:0007669"/>
    <property type="project" value="UniProtKB-UniRule"/>
</dbReference>
<dbReference type="GO" id="GO:1904047">
    <property type="term" value="F:S-adenosyl-L-methionine binding"/>
    <property type="evidence" value="ECO:0007669"/>
    <property type="project" value="UniProtKB-UniRule"/>
</dbReference>
<dbReference type="AlphaFoldDB" id="A4BK39"/>
<dbReference type="NCBIfam" id="TIGR00740">
    <property type="entry name" value="carboxy-S-adenosyl-L-methionine synthase CmoA"/>
    <property type="match status" value="1"/>
</dbReference>
<dbReference type="InterPro" id="IPR041698">
    <property type="entry name" value="Methyltransf_25"/>
</dbReference>
<evidence type="ECO:0000256" key="4">
    <source>
        <dbReference type="PIRSR" id="PIRSR006325-1"/>
    </source>
</evidence>
<dbReference type="EMBL" id="AAOE01000040">
    <property type="protein sequence ID" value="EAR07521.1"/>
    <property type="molecule type" value="Genomic_DNA"/>
</dbReference>
<sequence length="270" mass="30341">MDRKTNRLVIASDLRTIAAIPLTDQTPMSQDTDNIYAKPHSSLQDFRFDDQVANVFPDMIKRSVPGYSHIIGVVGILAEQYAQPNSQLYDLGCSLGAATVSMRHRVHAPGVRIIAVDNSQAMLDRSADYLDAEDSPIPVETLCADITELTIERCSFAVLNFTLQFITPEQRLPTLKRLYDGMLPGGALVLSEKLSFEDRQQETLLMDHHHDFKRANGYSDLEISQKRQALERVLLPETATAHIERLQQAGFSQVSQWFQSFNFASFIAIK</sequence>
<dbReference type="EC" id="2.1.3.-" evidence="3"/>
<keyword evidence="1 3" id="KW-0808">Transferase</keyword>
<feature type="binding site" evidence="3 4">
    <location>
        <position position="67"/>
    </location>
    <ligand>
        <name>S-adenosyl-L-methionine</name>
        <dbReference type="ChEBI" id="CHEBI:59789"/>
    </ligand>
</feature>
<evidence type="ECO:0000256" key="3">
    <source>
        <dbReference type="HAMAP-Rule" id="MF_01589"/>
    </source>
</evidence>
<dbReference type="PANTHER" id="PTHR43861:SF2">
    <property type="entry name" value="CARBOXY-S-ADENOSYL-L-METHIONINE SYNTHASE"/>
    <property type="match status" value="1"/>
</dbReference>
<evidence type="ECO:0000313" key="6">
    <source>
        <dbReference type="EMBL" id="EAR07521.1"/>
    </source>
</evidence>
<keyword evidence="7" id="KW-1185">Reference proteome</keyword>
<dbReference type="Proteomes" id="UP000005953">
    <property type="component" value="Unassembled WGS sequence"/>
</dbReference>
<evidence type="ECO:0000256" key="2">
    <source>
        <dbReference type="ARBA" id="ARBA00022691"/>
    </source>
</evidence>
<gene>
    <name evidence="3" type="primary">cmoA</name>
    <name evidence="6" type="ORF">MED297_06674</name>
</gene>
<reference evidence="6 7" key="1">
    <citation type="submission" date="2006-02" db="EMBL/GenBank/DDBJ databases">
        <authorList>
            <person name="Pinhassi J."/>
            <person name="Pedros-Alio C."/>
            <person name="Ferriera S."/>
            <person name="Johnson J."/>
            <person name="Kravitz S."/>
            <person name="Halpern A."/>
            <person name="Remington K."/>
            <person name="Beeson K."/>
            <person name="Tran B."/>
            <person name="Rogers Y.-H."/>
            <person name="Friedman R."/>
            <person name="Venter J.C."/>
        </authorList>
    </citation>
    <scope>NUCLEOTIDE SEQUENCE [LARGE SCALE GENOMIC DNA]</scope>
    <source>
        <strain evidence="6 7">MED297</strain>
    </source>
</reference>
<protein>
    <recommendedName>
        <fullName evidence="3">Carboxy-S-adenosyl-L-methionine synthase</fullName>
        <shortName evidence="3">Cx-SAM synthase</shortName>
        <ecNumber evidence="3">2.1.3.-</ecNumber>
    </recommendedName>
</protein>
<feature type="binding site" evidence="3">
    <location>
        <position position="227"/>
    </location>
    <ligand>
        <name>S-adenosyl-L-methionine</name>
        <dbReference type="ChEBI" id="CHEBI:59789"/>
    </ligand>
</feature>
<comment type="subunit">
    <text evidence="3">Homodimer.</text>
</comment>
<name>A4BK39_9GAMM</name>
<dbReference type="HAMAP" id="MF_01589">
    <property type="entry name" value="Cx_SAM_synthase"/>
    <property type="match status" value="1"/>
</dbReference>
<organism evidence="6 7">
    <name type="scientific">Reinekea blandensis MED297</name>
    <dbReference type="NCBI Taxonomy" id="314283"/>
    <lineage>
        <taxon>Bacteria</taxon>
        <taxon>Pseudomonadati</taxon>
        <taxon>Pseudomonadota</taxon>
        <taxon>Gammaproteobacteria</taxon>
        <taxon>Oceanospirillales</taxon>
        <taxon>Saccharospirillaceae</taxon>
        <taxon>Reinekea</taxon>
    </lineage>
</organism>
<evidence type="ECO:0000313" key="7">
    <source>
        <dbReference type="Proteomes" id="UP000005953"/>
    </source>
</evidence>
<dbReference type="InterPro" id="IPR005271">
    <property type="entry name" value="CmoA"/>
</dbReference>
<comment type="catalytic activity">
    <reaction evidence="3">
        <text>prephenate + S-adenosyl-L-methionine = carboxy-S-adenosyl-L-methionine + 3-phenylpyruvate + H2O</text>
        <dbReference type="Rhea" id="RHEA:51692"/>
        <dbReference type="ChEBI" id="CHEBI:15377"/>
        <dbReference type="ChEBI" id="CHEBI:18005"/>
        <dbReference type="ChEBI" id="CHEBI:29934"/>
        <dbReference type="ChEBI" id="CHEBI:59789"/>
        <dbReference type="ChEBI" id="CHEBI:134278"/>
    </reaction>
</comment>
<dbReference type="NCBIfam" id="NF011995">
    <property type="entry name" value="PRK15451.1"/>
    <property type="match status" value="1"/>
</dbReference>
<dbReference type="PANTHER" id="PTHR43861">
    <property type="entry name" value="TRANS-ACONITATE 2-METHYLTRANSFERASE-RELATED"/>
    <property type="match status" value="1"/>
</dbReference>
<dbReference type="STRING" id="314283.MED297_06674"/>
<proteinExistence type="inferred from homology"/>
<dbReference type="HOGENOM" id="CLU_078475_0_0_6"/>
<dbReference type="SUPFAM" id="SSF53335">
    <property type="entry name" value="S-adenosyl-L-methionine-dependent methyltransferases"/>
    <property type="match status" value="1"/>
</dbReference>